<proteinExistence type="predicted"/>
<protein>
    <submittedName>
        <fullName evidence="1">Uncharacterized protein</fullName>
    </submittedName>
</protein>
<name>A0A8H3CEH9_9AGAM</name>
<dbReference type="EMBL" id="CAJMXA010002439">
    <property type="protein sequence ID" value="CAE6480938.1"/>
    <property type="molecule type" value="Genomic_DNA"/>
</dbReference>
<dbReference type="Proteomes" id="UP000663853">
    <property type="component" value="Unassembled WGS sequence"/>
</dbReference>
<sequence>MPRRPLTFRPYTRSLYSFYSHRIEPAPRRHSSREGKLTKILSGLHKQGEGKRAASELRRKVCIRCASFCALCMMRTHPKFIARSISIGELLDEGSLRSRPFPPPLASSQPRLAGLASSTTVPLDHVWSARCPQYVAYKKHTFNLESKINTLWSTGIGLTGRLRVQNQLHCCDHSSPYVEATISQTCYSRSSSPTARASISALSAASSCPGTPPPLRSFLSNSHA</sequence>
<evidence type="ECO:0000313" key="1">
    <source>
        <dbReference type="EMBL" id="CAE6480938.1"/>
    </source>
</evidence>
<organism evidence="1 2">
    <name type="scientific">Rhizoctonia solani</name>
    <dbReference type="NCBI Taxonomy" id="456999"/>
    <lineage>
        <taxon>Eukaryota</taxon>
        <taxon>Fungi</taxon>
        <taxon>Dikarya</taxon>
        <taxon>Basidiomycota</taxon>
        <taxon>Agaricomycotina</taxon>
        <taxon>Agaricomycetes</taxon>
        <taxon>Cantharellales</taxon>
        <taxon>Ceratobasidiaceae</taxon>
        <taxon>Rhizoctonia</taxon>
    </lineage>
</organism>
<evidence type="ECO:0000313" key="2">
    <source>
        <dbReference type="Proteomes" id="UP000663853"/>
    </source>
</evidence>
<gene>
    <name evidence="1" type="ORF">RDB_LOCUS88831</name>
</gene>
<dbReference type="AlphaFoldDB" id="A0A8H3CEH9"/>
<accession>A0A8H3CEH9</accession>
<reference evidence="1" key="1">
    <citation type="submission" date="2021-01" db="EMBL/GenBank/DDBJ databases">
        <authorList>
            <person name="Kaushik A."/>
        </authorList>
    </citation>
    <scope>NUCLEOTIDE SEQUENCE</scope>
    <source>
        <strain evidence="1">AG6-10EEA</strain>
    </source>
</reference>
<comment type="caution">
    <text evidence="1">The sequence shown here is derived from an EMBL/GenBank/DDBJ whole genome shotgun (WGS) entry which is preliminary data.</text>
</comment>